<accession>A0AA95LZD3</accession>
<protein>
    <submittedName>
        <fullName evidence="2">Uncharacterized protein</fullName>
    </submittedName>
</protein>
<evidence type="ECO:0000313" key="3">
    <source>
        <dbReference type="Proteomes" id="UP001178303"/>
    </source>
</evidence>
<evidence type="ECO:0000256" key="1">
    <source>
        <dbReference type="SAM" id="MobiDB-lite"/>
    </source>
</evidence>
<dbReference type="EMBL" id="CP126099">
    <property type="protein sequence ID" value="WHY31651.1"/>
    <property type="molecule type" value="Genomic_DNA"/>
</dbReference>
<feature type="region of interest" description="Disordered" evidence="1">
    <location>
        <begin position="25"/>
        <end position="61"/>
    </location>
</feature>
<sequence>MYRAILHKDEAVLTARQSNALREAGILGTAGSRPTLNLEKEGPSGGSSGGGGSSSGTTFAPQIVINVNGGGDSADTIAQKAKEAAKKALEEFWNDMNLAT</sequence>
<evidence type="ECO:0000313" key="2">
    <source>
        <dbReference type="EMBL" id="WHY31651.1"/>
    </source>
</evidence>
<organism evidence="2 3">
    <name type="scientific">Bacillus wiedmannii</name>
    <dbReference type="NCBI Taxonomy" id="1890302"/>
    <lineage>
        <taxon>Bacteria</taxon>
        <taxon>Bacillati</taxon>
        <taxon>Bacillota</taxon>
        <taxon>Bacilli</taxon>
        <taxon>Bacillales</taxon>
        <taxon>Bacillaceae</taxon>
        <taxon>Bacillus</taxon>
        <taxon>Bacillus cereus group</taxon>
    </lineage>
</organism>
<gene>
    <name evidence="2" type="ORF">QNH45_13065</name>
</gene>
<name>A0AA95LZD3_9BACI</name>
<dbReference type="Proteomes" id="UP001178303">
    <property type="component" value="Chromosome"/>
</dbReference>
<reference evidence="2" key="1">
    <citation type="submission" date="2023-05" db="EMBL/GenBank/DDBJ databases">
        <title>Comparative genomics of Bacillaceae isolates and their secondary metabolite potential.</title>
        <authorList>
            <person name="Song L."/>
            <person name="Nielsen L.J."/>
            <person name="Mohite O."/>
            <person name="Xu X."/>
            <person name="Weber T."/>
            <person name="Kovacs A.T."/>
        </authorList>
    </citation>
    <scope>NUCLEOTIDE SEQUENCE</scope>
    <source>
        <strain evidence="2">LN15</strain>
    </source>
</reference>
<dbReference type="AlphaFoldDB" id="A0AA95LZD3"/>
<feature type="compositionally biased region" description="Gly residues" evidence="1">
    <location>
        <begin position="43"/>
        <end position="54"/>
    </location>
</feature>
<proteinExistence type="predicted"/>
<dbReference type="RefSeq" id="WP_283886079.1">
    <property type="nucleotide sequence ID" value="NZ_CP126099.1"/>
</dbReference>